<name>A0A3M7L7B2_9FLAO</name>
<organism evidence="2 3">
    <name type="scientific">Chryseobacterium nematophagum</name>
    <dbReference type="NCBI Taxonomy" id="2305228"/>
    <lineage>
        <taxon>Bacteria</taxon>
        <taxon>Pseudomonadati</taxon>
        <taxon>Bacteroidota</taxon>
        <taxon>Flavobacteriia</taxon>
        <taxon>Flavobacteriales</taxon>
        <taxon>Weeksellaceae</taxon>
        <taxon>Chryseobacterium group</taxon>
        <taxon>Chryseobacterium</taxon>
    </lineage>
</organism>
<keyword evidence="1" id="KW-0472">Membrane</keyword>
<reference evidence="2 3" key="1">
    <citation type="submission" date="2018-08" db="EMBL/GenBank/DDBJ databases">
        <title>Chryseobacterium nematophagum: a novel matrix digesting pathogen of nematodes.</title>
        <authorList>
            <person name="Page A."/>
            <person name="Roberts M."/>
            <person name="Felix M.-A."/>
            <person name="Weir W."/>
        </authorList>
    </citation>
    <scope>NUCLEOTIDE SEQUENCE [LARGE SCALE GENOMIC DNA]</scope>
    <source>
        <strain evidence="2 3">JUb275</strain>
    </source>
</reference>
<keyword evidence="3" id="KW-1185">Reference proteome</keyword>
<dbReference type="AlphaFoldDB" id="A0A3M7L7B2"/>
<evidence type="ECO:0000313" key="3">
    <source>
        <dbReference type="Proteomes" id="UP000267524"/>
    </source>
</evidence>
<sequence length="55" mass="6406">MQMKNLKVEELSSQEMKNIEGGFWWLVAAGFGMLASYAIRQTLSAVFPTQDYYYY</sequence>
<evidence type="ECO:0000256" key="1">
    <source>
        <dbReference type="SAM" id="Phobius"/>
    </source>
</evidence>
<protein>
    <submittedName>
        <fullName evidence="2">Class IIb bacteriocin, lactobin A/cerein 7B family</fullName>
    </submittedName>
</protein>
<proteinExistence type="predicted"/>
<dbReference type="Proteomes" id="UP000267524">
    <property type="component" value="Unassembled WGS sequence"/>
</dbReference>
<evidence type="ECO:0000313" key="2">
    <source>
        <dbReference type="EMBL" id="RMZ58641.1"/>
    </source>
</evidence>
<dbReference type="RefSeq" id="WP_122547790.1">
    <property type="nucleotide sequence ID" value="NZ_QWIV01000014.1"/>
</dbReference>
<keyword evidence="1" id="KW-1133">Transmembrane helix</keyword>
<dbReference type="NCBIfam" id="TIGR03949">
    <property type="entry name" value="bact_IIb_cerein"/>
    <property type="match status" value="1"/>
</dbReference>
<gene>
    <name evidence="2" type="ORF">D1632_13675</name>
</gene>
<keyword evidence="1" id="KW-0812">Transmembrane</keyword>
<dbReference type="InterPro" id="IPR023991">
    <property type="entry name" value="Bacteriocin_IIb_lactobn/cerein"/>
</dbReference>
<dbReference type="EMBL" id="QWIV01000014">
    <property type="protein sequence ID" value="RMZ58641.1"/>
    <property type="molecule type" value="Genomic_DNA"/>
</dbReference>
<accession>A0A3M7L7B2</accession>
<comment type="caution">
    <text evidence="2">The sequence shown here is derived from an EMBL/GenBank/DDBJ whole genome shotgun (WGS) entry which is preliminary data.</text>
</comment>
<feature type="transmembrane region" description="Helical" evidence="1">
    <location>
        <begin position="21"/>
        <end position="39"/>
    </location>
</feature>